<comment type="catalytic activity">
    <reaction evidence="7">
        <text>2 glutathione + H2O2 = glutathione disulfide + 2 H2O</text>
        <dbReference type="Rhea" id="RHEA:16833"/>
        <dbReference type="ChEBI" id="CHEBI:15377"/>
        <dbReference type="ChEBI" id="CHEBI:16240"/>
        <dbReference type="ChEBI" id="CHEBI:57925"/>
        <dbReference type="ChEBI" id="CHEBI:58297"/>
        <dbReference type="EC" id="1.11.1.9"/>
    </reaction>
    <physiologicalReaction direction="left-to-right" evidence="7">
        <dbReference type="Rhea" id="RHEA:16834"/>
    </physiologicalReaction>
</comment>
<dbReference type="Proteomes" id="UP000812440">
    <property type="component" value="Chromosome 4"/>
</dbReference>
<dbReference type="InterPro" id="IPR029760">
    <property type="entry name" value="GPX_CS"/>
</dbReference>
<organism evidence="18 19">
    <name type="scientific">Hymenochirus boettgeri</name>
    <name type="common">Congo dwarf clawed frog</name>
    <dbReference type="NCBI Taxonomy" id="247094"/>
    <lineage>
        <taxon>Eukaryota</taxon>
        <taxon>Metazoa</taxon>
        <taxon>Chordata</taxon>
        <taxon>Craniata</taxon>
        <taxon>Vertebrata</taxon>
        <taxon>Euteleostomi</taxon>
        <taxon>Amphibia</taxon>
        <taxon>Batrachia</taxon>
        <taxon>Anura</taxon>
        <taxon>Pipoidea</taxon>
        <taxon>Pipidae</taxon>
        <taxon>Pipinae</taxon>
        <taxon>Hymenochirus</taxon>
    </lineage>
</organism>
<evidence type="ECO:0000256" key="5">
    <source>
        <dbReference type="ARBA" id="ARBA00023002"/>
    </source>
</evidence>
<evidence type="ECO:0000256" key="4">
    <source>
        <dbReference type="ARBA" id="ARBA00022559"/>
    </source>
</evidence>
<comment type="catalytic activity">
    <reaction evidence="13">
        <text>(15S)-hydroperoxy-(5Z,8Z,11Z,13E)-eicosatetraenoate + 2 glutathione = (15S)-hydroxy-(5Z,8Z,11Z,13E)-eicosatetraenoate + glutathione disulfide + H2O</text>
        <dbReference type="Rhea" id="RHEA:76695"/>
        <dbReference type="ChEBI" id="CHEBI:15377"/>
        <dbReference type="ChEBI" id="CHEBI:57409"/>
        <dbReference type="ChEBI" id="CHEBI:57446"/>
        <dbReference type="ChEBI" id="CHEBI:57925"/>
        <dbReference type="ChEBI" id="CHEBI:58297"/>
    </reaction>
    <physiologicalReaction direction="left-to-right" evidence="13">
        <dbReference type="Rhea" id="RHEA:76696"/>
    </physiologicalReaction>
</comment>
<evidence type="ECO:0000256" key="13">
    <source>
        <dbReference type="ARBA" id="ARBA00043784"/>
    </source>
</evidence>
<keyword evidence="3" id="KW-0963">Cytoplasm</keyword>
<evidence type="ECO:0000256" key="9">
    <source>
        <dbReference type="ARBA" id="ARBA00036482"/>
    </source>
</evidence>
<dbReference type="Gene3D" id="3.40.30.10">
    <property type="entry name" value="Glutaredoxin"/>
    <property type="match status" value="1"/>
</dbReference>
<sequence>TTIRDYNQLSQLQGTYGPRGLQVLAFPCNQFGHQENSSNQEILNILKHVRPGGGYEPNFPVFEKCDVNGEKEHPIFTFLKEKLPFPSDDSMSLMQDPKSIIWSPVRRNDISWNFEKFLITKDGVPYKRYGRRFETINIKEDIEKLLNEKCV</sequence>
<evidence type="ECO:0000256" key="10">
    <source>
        <dbReference type="ARBA" id="ARBA00036755"/>
    </source>
</evidence>
<dbReference type="GO" id="GO:0042542">
    <property type="term" value="P:response to hydrogen peroxide"/>
    <property type="evidence" value="ECO:0007669"/>
    <property type="project" value="TreeGrafter"/>
</dbReference>
<dbReference type="PROSITE" id="PS51355">
    <property type="entry name" value="GLUTATHIONE_PEROXID_3"/>
    <property type="match status" value="1"/>
</dbReference>
<evidence type="ECO:0000256" key="7">
    <source>
        <dbReference type="ARBA" id="ARBA00036108"/>
    </source>
</evidence>
<dbReference type="GO" id="GO:0010269">
    <property type="term" value="P:response to selenium ion"/>
    <property type="evidence" value="ECO:0007669"/>
    <property type="project" value="TreeGrafter"/>
</dbReference>
<dbReference type="PROSITE" id="PS00763">
    <property type="entry name" value="GLUTATHIONE_PEROXID_2"/>
    <property type="match status" value="1"/>
</dbReference>
<comment type="catalytic activity">
    <reaction evidence="8">
        <text>(13S)-hydroperoxy-(9Z,11E)-octadecadienoate + 2 glutathione = (13S)-hydroxy-(9Z,11E)-octadecadienoate + glutathione disulfide + H2O</text>
        <dbReference type="Rhea" id="RHEA:48888"/>
        <dbReference type="ChEBI" id="CHEBI:15377"/>
        <dbReference type="ChEBI" id="CHEBI:57466"/>
        <dbReference type="ChEBI" id="CHEBI:57925"/>
        <dbReference type="ChEBI" id="CHEBI:58297"/>
        <dbReference type="ChEBI" id="CHEBI:90850"/>
    </reaction>
    <physiologicalReaction direction="left-to-right" evidence="8">
        <dbReference type="Rhea" id="RHEA:48889"/>
    </physiologicalReaction>
</comment>
<comment type="catalytic activity">
    <reaction evidence="10">
        <text>cumene hydroperoxide + 2 glutathione = 2-phenylpropan-2-ol + glutathione disulfide + H2O</text>
        <dbReference type="Rhea" id="RHEA:69651"/>
        <dbReference type="ChEBI" id="CHEBI:15377"/>
        <dbReference type="ChEBI" id="CHEBI:57925"/>
        <dbReference type="ChEBI" id="CHEBI:58297"/>
        <dbReference type="ChEBI" id="CHEBI:78673"/>
        <dbReference type="ChEBI" id="CHEBI:131607"/>
    </reaction>
    <physiologicalReaction direction="left-to-right" evidence="10">
        <dbReference type="Rhea" id="RHEA:69652"/>
    </physiologicalReaction>
</comment>
<evidence type="ECO:0000256" key="16">
    <source>
        <dbReference type="ARBA" id="ARBA00049530"/>
    </source>
</evidence>
<evidence type="ECO:0000256" key="1">
    <source>
        <dbReference type="ARBA" id="ARBA00004496"/>
    </source>
</evidence>
<comment type="catalytic activity">
    <reaction evidence="6">
        <text>a hydroperoxy polyunsaturated fatty acid + 2 glutathione = a hydroxy polyunsaturated fatty acid + glutathione disulfide + H2O</text>
        <dbReference type="Rhea" id="RHEA:19057"/>
        <dbReference type="ChEBI" id="CHEBI:15377"/>
        <dbReference type="ChEBI" id="CHEBI:57925"/>
        <dbReference type="ChEBI" id="CHEBI:58297"/>
        <dbReference type="ChEBI" id="CHEBI:131871"/>
        <dbReference type="ChEBI" id="CHEBI:134019"/>
        <dbReference type="EC" id="1.11.1.12"/>
    </reaction>
    <physiologicalReaction direction="left-to-right" evidence="6">
        <dbReference type="Rhea" id="RHEA:19058"/>
    </physiologicalReaction>
</comment>
<proteinExistence type="inferred from homology"/>
<evidence type="ECO:0000313" key="19">
    <source>
        <dbReference type="Proteomes" id="UP000812440"/>
    </source>
</evidence>
<dbReference type="SUPFAM" id="SSF52833">
    <property type="entry name" value="Thioredoxin-like"/>
    <property type="match status" value="1"/>
</dbReference>
<gene>
    <name evidence="18" type="ORF">GDO86_007334</name>
</gene>
<protein>
    <recommendedName>
        <fullName evidence="17">Glutathione peroxidase</fullName>
    </recommendedName>
</protein>
<evidence type="ECO:0000256" key="17">
    <source>
        <dbReference type="RuleBase" id="RU000499"/>
    </source>
</evidence>
<dbReference type="InterPro" id="IPR036249">
    <property type="entry name" value="Thioredoxin-like_sf"/>
</dbReference>
<dbReference type="PANTHER" id="PTHR11592">
    <property type="entry name" value="GLUTATHIONE PEROXIDASE"/>
    <property type="match status" value="1"/>
</dbReference>
<comment type="catalytic activity">
    <reaction evidence="9">
        <text>(12S)-hydroperoxy-(5Z,8Z,10E,14Z)-eicosatetraenoate + 2 glutathione = (12S)-hydroxy-(5Z,8Z,10E,14Z)-eicosatetraenoate + glutathione disulfide + H2O</text>
        <dbReference type="Rhea" id="RHEA:50708"/>
        <dbReference type="ChEBI" id="CHEBI:15377"/>
        <dbReference type="ChEBI" id="CHEBI:57444"/>
        <dbReference type="ChEBI" id="CHEBI:57925"/>
        <dbReference type="ChEBI" id="CHEBI:58297"/>
        <dbReference type="ChEBI" id="CHEBI:90680"/>
    </reaction>
    <physiologicalReaction direction="left-to-right" evidence="9">
        <dbReference type="Rhea" id="RHEA:50709"/>
    </physiologicalReaction>
</comment>
<evidence type="ECO:0000256" key="2">
    <source>
        <dbReference type="ARBA" id="ARBA00006926"/>
    </source>
</evidence>
<keyword evidence="4 17" id="KW-0575">Peroxidase</keyword>
<comment type="caution">
    <text evidence="18">The sequence shown here is derived from an EMBL/GenBank/DDBJ whole genome shotgun (WGS) entry which is preliminary data.</text>
</comment>
<comment type="function">
    <text evidence="15">Catalyzes the reduction of hydroperoxides in a glutathione-dependent manner thus regulating cellular redox homeostasis. Can reduce small soluble hydroperoxides such as H2O2, cumene hydroperoxide and tert-butyl hydroperoxide, as well as several fatty acid-derived hydroperoxides. Cannot reduce phosphatidycholine hydroperoxide.</text>
</comment>
<reference evidence="18" key="1">
    <citation type="thesis" date="2020" institute="ProQuest LLC" country="789 East Eisenhower Parkway, Ann Arbor, MI, USA">
        <title>Comparative Genomics and Chromosome Evolution.</title>
        <authorList>
            <person name="Mudd A.B."/>
        </authorList>
    </citation>
    <scope>NUCLEOTIDE SEQUENCE</scope>
    <source>
        <strain evidence="18">Female2</strain>
        <tissue evidence="18">Blood</tissue>
    </source>
</reference>
<dbReference type="GO" id="GO:0006749">
    <property type="term" value="P:glutathione metabolic process"/>
    <property type="evidence" value="ECO:0007669"/>
    <property type="project" value="TreeGrafter"/>
</dbReference>
<dbReference type="PANTHER" id="PTHR11592:SF41">
    <property type="entry name" value="GLUTATHIONE PEROXIDASE 1"/>
    <property type="match status" value="1"/>
</dbReference>
<evidence type="ECO:0000256" key="8">
    <source>
        <dbReference type="ARBA" id="ARBA00036240"/>
    </source>
</evidence>
<name>A0A8T2IYS9_9PIPI</name>
<accession>A0A8T2IYS9</accession>
<evidence type="ECO:0000313" key="18">
    <source>
        <dbReference type="EMBL" id="KAG8436188.1"/>
    </source>
</evidence>
<keyword evidence="19" id="KW-1185">Reference proteome</keyword>
<dbReference type="GO" id="GO:0005739">
    <property type="term" value="C:mitochondrion"/>
    <property type="evidence" value="ECO:0007669"/>
    <property type="project" value="TreeGrafter"/>
</dbReference>
<comment type="similarity">
    <text evidence="2 17">Belongs to the glutathione peroxidase family.</text>
</comment>
<evidence type="ECO:0000256" key="15">
    <source>
        <dbReference type="ARBA" id="ARBA00046108"/>
    </source>
</evidence>
<keyword evidence="5 17" id="KW-0560">Oxidoreductase</keyword>
<dbReference type="GO" id="GO:0047066">
    <property type="term" value="F:phospholipid-hydroperoxide glutathione peroxidase activity"/>
    <property type="evidence" value="ECO:0007669"/>
    <property type="project" value="UniProtKB-EC"/>
</dbReference>
<dbReference type="InterPro" id="IPR000889">
    <property type="entry name" value="Glutathione_peroxidase"/>
</dbReference>
<evidence type="ECO:0000256" key="12">
    <source>
        <dbReference type="ARBA" id="ARBA00043664"/>
    </source>
</evidence>
<comment type="catalytic activity">
    <reaction evidence="14">
        <text>(12R)-hydroperoxy-(5Z,8Z,10E,14Z)-eicosatetraenoate + 2 glutathione = (12R)-hydroxy-(5Z,8Z,10E,14Z)-eicosatetraenoate + glutathione disulfide + H2O</text>
        <dbReference type="Rhea" id="RHEA:76691"/>
        <dbReference type="ChEBI" id="CHEBI:15377"/>
        <dbReference type="ChEBI" id="CHEBI:57925"/>
        <dbReference type="ChEBI" id="CHEBI:58297"/>
        <dbReference type="ChEBI" id="CHEBI:75230"/>
        <dbReference type="ChEBI" id="CHEBI:83343"/>
    </reaction>
    <physiologicalReaction direction="left-to-right" evidence="14">
        <dbReference type="Rhea" id="RHEA:76692"/>
    </physiologicalReaction>
</comment>
<comment type="catalytic activity">
    <reaction evidence="16">
        <text>tert-butyl hydroperoxide + 2 glutathione = tert-butanol + glutathione disulfide + H2O</text>
        <dbReference type="Rhea" id="RHEA:69412"/>
        <dbReference type="ChEBI" id="CHEBI:15377"/>
        <dbReference type="ChEBI" id="CHEBI:45895"/>
        <dbReference type="ChEBI" id="CHEBI:57925"/>
        <dbReference type="ChEBI" id="CHEBI:58297"/>
        <dbReference type="ChEBI" id="CHEBI:64090"/>
    </reaction>
    <physiologicalReaction direction="left-to-right" evidence="16">
        <dbReference type="Rhea" id="RHEA:69413"/>
    </physiologicalReaction>
</comment>
<dbReference type="GO" id="GO:0005829">
    <property type="term" value="C:cytosol"/>
    <property type="evidence" value="ECO:0007669"/>
    <property type="project" value="TreeGrafter"/>
</dbReference>
<evidence type="ECO:0000256" key="3">
    <source>
        <dbReference type="ARBA" id="ARBA00022490"/>
    </source>
</evidence>
<dbReference type="PIRSF" id="PIRSF000303">
    <property type="entry name" value="Glutathion_perox"/>
    <property type="match status" value="1"/>
</dbReference>
<evidence type="ECO:0000256" key="14">
    <source>
        <dbReference type="ARBA" id="ARBA00043817"/>
    </source>
</evidence>
<dbReference type="CDD" id="cd00340">
    <property type="entry name" value="GSH_Peroxidase"/>
    <property type="match status" value="1"/>
</dbReference>
<dbReference type="AlphaFoldDB" id="A0A8T2IYS9"/>
<comment type="subcellular location">
    <subcellularLocation>
        <location evidence="1">Cytoplasm</location>
    </subcellularLocation>
</comment>
<comment type="catalytic activity">
    <reaction evidence="12">
        <text>(5S)-hydroperoxy-(6E,8Z,11Z,14Z)-eicosatetraenoate + 2 glutathione = (5S)-hydroxy-(6E,8Z,11Z,14Z)-eicosatetraenoate + glutathione disulfide + H2O</text>
        <dbReference type="Rhea" id="RHEA:48620"/>
        <dbReference type="ChEBI" id="CHEBI:15377"/>
        <dbReference type="ChEBI" id="CHEBI:57450"/>
        <dbReference type="ChEBI" id="CHEBI:57925"/>
        <dbReference type="ChEBI" id="CHEBI:58297"/>
        <dbReference type="ChEBI" id="CHEBI:90632"/>
    </reaction>
    <physiologicalReaction direction="left-to-right" evidence="12">
        <dbReference type="Rhea" id="RHEA:48621"/>
    </physiologicalReaction>
</comment>
<feature type="non-terminal residue" evidence="18">
    <location>
        <position position="1"/>
    </location>
</feature>
<dbReference type="FunFam" id="3.40.30.10:FF:000151">
    <property type="entry name" value="Glutathione peroxidase"/>
    <property type="match status" value="1"/>
</dbReference>
<dbReference type="EMBL" id="JAACNH010000007">
    <property type="protein sequence ID" value="KAG8436188.1"/>
    <property type="molecule type" value="Genomic_DNA"/>
</dbReference>
<dbReference type="PRINTS" id="PR01011">
    <property type="entry name" value="GLUTPROXDASE"/>
</dbReference>
<dbReference type="OrthoDB" id="446890at2759"/>
<evidence type="ECO:0000256" key="11">
    <source>
        <dbReference type="ARBA" id="ARBA00038541"/>
    </source>
</evidence>
<dbReference type="GO" id="GO:0004602">
    <property type="term" value="F:glutathione peroxidase activity"/>
    <property type="evidence" value="ECO:0007669"/>
    <property type="project" value="UniProtKB-EC"/>
</dbReference>
<evidence type="ECO:0000256" key="6">
    <source>
        <dbReference type="ARBA" id="ARBA00035814"/>
    </source>
</evidence>
<dbReference type="GO" id="GO:0042744">
    <property type="term" value="P:hydrogen peroxide catabolic process"/>
    <property type="evidence" value="ECO:0007669"/>
    <property type="project" value="TreeGrafter"/>
</dbReference>
<comment type="subunit">
    <text evidence="11">Homotetramer. Interacts with MIEN1.</text>
</comment>
<dbReference type="Pfam" id="PF00255">
    <property type="entry name" value="GSHPx"/>
    <property type="match status" value="1"/>
</dbReference>